<dbReference type="SUPFAM" id="SSF51011">
    <property type="entry name" value="Glycosyl hydrolase domain"/>
    <property type="match status" value="1"/>
</dbReference>
<comment type="subcellular location">
    <subcellularLocation>
        <location evidence="3">Secreted</location>
    </subcellularLocation>
</comment>
<dbReference type="SMART" id="SM01065">
    <property type="entry name" value="CBM_2"/>
    <property type="match status" value="1"/>
</dbReference>
<evidence type="ECO:0000256" key="6">
    <source>
        <dbReference type="ARBA" id="ARBA00012744"/>
    </source>
</evidence>
<comment type="caution">
    <text evidence="21">The sequence shown here is derived from an EMBL/GenBank/DDBJ whole genome shotgun (WGS) entry which is preliminary data.</text>
</comment>
<sequence>MPARTWISSLAGATFAAAAVINTNHLVPRQASVDSCPGYIASNVQKDGDRVVSADLSLAGQACNAYGTDLDNLRLLVEYQSADRLHVKISDAAEQVYQVPESVWPRPEGESADSNLAFSLIESPFSFAVTRTSNGEVLFNTSGSQLVFESQYLRLRTSLPEDPYLYGLGEHTDPFRLNTTDYTRTLWARDSYGIPPGTNLYGQHPVYYDHRGDRGTHAVFLLNSNGMDVKINNTAEAGQYLEYNTVGGVFDFYFLAGPSPSAVARQYSEVIGLPAMMPYWGLGYQNCRYGYRDVYDVAGVVANYSAANIPLEVMWTDIDYMDGRAIFTTDPLRYPLPLVRQLVDVLHGNDQKYIMMVDPAVAAQNYPTYNRGVETNSFLKTSNGSVYLGVVWPGATSFPDWFAPNVQSYWDQEFNDFFNPENGIDIDGLWTDMNEASNFCPYPCTDPYGFAERNNNPPQAPPVRLGPNYAIPGFGPDFQPQCVARVDFNVRAETYFGENIAIVGSAITLGIGQARNAAPVSPNNYPIWNAVIDLPTDSEITYSYVRLEADGSYIFEASNRTLTTGGCNGTVQSVNDVITTAQGTPPAPVKRDAYPEKYPSSFSKRQTGTQSGLPGRDLINPPYRIANTAGSLSNLTLNTDLVHSNGLTEYDVHQLYGHTMSIVSRQAMQQRREGLRPLVLTRSTFPGTGKYVGHWLGDNTSNWVNYLRSIAQMLDFVSLFQIPYAGSDVCGFIGNTNELLCARWAALGAFSPFYRNHNADGSISQEFYRWPIVTAAARNAIATRYQLLDYIYTAFQAQHETGEPMITPMFFAYPNDPSFFTEQYQYFYGSAILVAPVTTENSTSGSVRLPANSLYYDFYTHAPVRGTGEAIPLEVPFDTIPLFIKGGSIVPLRAQSTNTTTQLRQQDFTLIIAPDDEGNASGSLYLDDGVSLEQPNSSLINFRYIGGKFEMDGRFDFDAGEVGITKVVVLSADGAEARRQGEVGGYETTLATLEGEANVVQGRVGLGEGFQASV</sequence>
<feature type="chain" id="PRO_5014426139" description="Probable alpha/beta-glucosidase agdC" evidence="19">
    <location>
        <begin position="19"/>
        <end position="1014"/>
    </location>
</feature>
<dbReference type="Gene3D" id="2.60.40.1760">
    <property type="entry name" value="glycosyl hydrolase (family 31)"/>
    <property type="match status" value="1"/>
</dbReference>
<evidence type="ECO:0000256" key="15">
    <source>
        <dbReference type="ARBA" id="ARBA00023326"/>
    </source>
</evidence>
<dbReference type="GO" id="GO:0000272">
    <property type="term" value="P:polysaccharide catabolic process"/>
    <property type="evidence" value="ECO:0007669"/>
    <property type="project" value="UniProtKB-KW"/>
</dbReference>
<comment type="catalytic activity">
    <reaction evidence="1">
        <text>Hydrolysis of terminal, non-reducing beta-D-glucosyl residues with release of beta-D-glucose.</text>
        <dbReference type="EC" id="3.2.1.21"/>
    </reaction>
</comment>
<feature type="domain" description="CBM20" evidence="20">
    <location>
        <begin position="478"/>
        <end position="583"/>
    </location>
</feature>
<dbReference type="AlphaFoldDB" id="A0A2K1R0J3"/>
<dbReference type="PANTHER" id="PTHR22762:SF67">
    <property type="entry name" value="ALPHA_BETA-GLUCOSIDASE AGDC-RELATED"/>
    <property type="match status" value="1"/>
</dbReference>
<comment type="function">
    <text evidence="16">Glucosidase involved in the degradation of cellulosic biomass. Has both alpha- and beta-glucosidase activity.</text>
</comment>
<evidence type="ECO:0000256" key="18">
    <source>
        <dbReference type="SAM" id="MobiDB-lite"/>
    </source>
</evidence>
<dbReference type="GO" id="GO:0008422">
    <property type="term" value="F:beta-glucosidase activity"/>
    <property type="evidence" value="ECO:0007669"/>
    <property type="project" value="UniProtKB-EC"/>
</dbReference>
<dbReference type="Pfam" id="PF01055">
    <property type="entry name" value="Glyco_hydro_31_2nd"/>
    <property type="match status" value="1"/>
</dbReference>
<evidence type="ECO:0000256" key="17">
    <source>
        <dbReference type="RuleBase" id="RU361185"/>
    </source>
</evidence>
<dbReference type="GO" id="GO:0071555">
    <property type="term" value="P:cell wall organization"/>
    <property type="evidence" value="ECO:0007669"/>
    <property type="project" value="UniProtKB-KW"/>
</dbReference>
<dbReference type="CDD" id="cd06602">
    <property type="entry name" value="GH31_MGAM_SI_GAA"/>
    <property type="match status" value="1"/>
</dbReference>
<dbReference type="Proteomes" id="UP000243797">
    <property type="component" value="Unassembled WGS sequence"/>
</dbReference>
<dbReference type="PANTHER" id="PTHR22762">
    <property type="entry name" value="ALPHA-GLUCOSIDASE"/>
    <property type="match status" value="1"/>
</dbReference>
<protein>
    <recommendedName>
        <fullName evidence="7">Probable alpha/beta-glucosidase agdC</fullName>
        <ecNumber evidence="5">3.2.1.20</ecNumber>
        <ecNumber evidence="6">3.2.1.21</ecNumber>
    </recommendedName>
</protein>
<dbReference type="CDD" id="cd14752">
    <property type="entry name" value="GH31_N"/>
    <property type="match status" value="1"/>
</dbReference>
<dbReference type="InParanoid" id="A0A2K1R0J3"/>
<dbReference type="Pfam" id="PF21365">
    <property type="entry name" value="Glyco_hydro_31_3rd"/>
    <property type="match status" value="1"/>
</dbReference>
<dbReference type="GO" id="GO:2001070">
    <property type="term" value="F:starch binding"/>
    <property type="evidence" value="ECO:0007669"/>
    <property type="project" value="InterPro"/>
</dbReference>
<dbReference type="STRING" id="2082308.A0A2K1R0J3"/>
<dbReference type="Pfam" id="PF13802">
    <property type="entry name" value="Gal_mutarotas_2"/>
    <property type="match status" value="1"/>
</dbReference>
<evidence type="ECO:0000256" key="10">
    <source>
        <dbReference type="ARBA" id="ARBA00022801"/>
    </source>
</evidence>
<dbReference type="InterPro" id="IPR002044">
    <property type="entry name" value="CBM20"/>
</dbReference>
<keyword evidence="12" id="KW-0119">Carbohydrate metabolism</keyword>
<evidence type="ECO:0000256" key="14">
    <source>
        <dbReference type="ARBA" id="ARBA00023316"/>
    </source>
</evidence>
<dbReference type="InterPro" id="IPR048395">
    <property type="entry name" value="Glyco_hydro_31_C"/>
</dbReference>
<reference evidence="21 22" key="1">
    <citation type="submission" date="2017-06" db="EMBL/GenBank/DDBJ databases">
        <title>Draft genome sequence of a variant of Elsinoe murrayae.</title>
        <authorList>
            <person name="Cheng Q."/>
        </authorList>
    </citation>
    <scope>NUCLEOTIDE SEQUENCE [LARGE SCALE GENOMIC DNA]</scope>
    <source>
        <strain evidence="21 22">CQ-2017a</strain>
    </source>
</reference>
<keyword evidence="11" id="KW-0325">Glycoprotein</keyword>
<dbReference type="InterPro" id="IPR017853">
    <property type="entry name" value="GH"/>
</dbReference>
<comment type="similarity">
    <text evidence="4 17">Belongs to the glycosyl hydrolase 31 family.</text>
</comment>
<evidence type="ECO:0000256" key="9">
    <source>
        <dbReference type="ARBA" id="ARBA00022729"/>
    </source>
</evidence>
<gene>
    <name evidence="21" type="ORF">CAC42_2681</name>
</gene>
<evidence type="ECO:0000256" key="4">
    <source>
        <dbReference type="ARBA" id="ARBA00007806"/>
    </source>
</evidence>
<dbReference type="SUPFAM" id="SSF51445">
    <property type="entry name" value="(Trans)glycosidases"/>
    <property type="match status" value="1"/>
</dbReference>
<evidence type="ECO:0000256" key="16">
    <source>
        <dbReference type="ARBA" id="ARBA00025512"/>
    </source>
</evidence>
<dbReference type="InterPro" id="IPR011013">
    <property type="entry name" value="Gal_mutarotase_sf_dom"/>
</dbReference>
<feature type="region of interest" description="Disordered" evidence="18">
    <location>
        <begin position="580"/>
        <end position="617"/>
    </location>
</feature>
<evidence type="ECO:0000259" key="20">
    <source>
        <dbReference type="PROSITE" id="PS51166"/>
    </source>
</evidence>
<keyword evidence="8" id="KW-0964">Secreted</keyword>
<accession>A0A2K1R0J3</accession>
<evidence type="ECO:0000256" key="12">
    <source>
        <dbReference type="ARBA" id="ARBA00023277"/>
    </source>
</evidence>
<evidence type="ECO:0000256" key="3">
    <source>
        <dbReference type="ARBA" id="ARBA00004613"/>
    </source>
</evidence>
<dbReference type="InterPro" id="IPR000322">
    <property type="entry name" value="Glyco_hydro_31_TIM"/>
</dbReference>
<keyword evidence="15" id="KW-0624">Polysaccharide degradation</keyword>
<dbReference type="InterPro" id="IPR013783">
    <property type="entry name" value="Ig-like_fold"/>
</dbReference>
<evidence type="ECO:0000256" key="8">
    <source>
        <dbReference type="ARBA" id="ARBA00022525"/>
    </source>
</evidence>
<dbReference type="EC" id="3.2.1.20" evidence="5"/>
<evidence type="ECO:0000256" key="1">
    <source>
        <dbReference type="ARBA" id="ARBA00000448"/>
    </source>
</evidence>
<evidence type="ECO:0000256" key="7">
    <source>
        <dbReference type="ARBA" id="ARBA00014002"/>
    </source>
</evidence>
<dbReference type="GO" id="GO:0004558">
    <property type="term" value="F:alpha-1,4-glucosidase activity"/>
    <property type="evidence" value="ECO:0007669"/>
    <property type="project" value="UniProtKB-EC"/>
</dbReference>
<dbReference type="InterPro" id="IPR025887">
    <property type="entry name" value="Glyco_hydro_31_N_dom"/>
</dbReference>
<dbReference type="Gene3D" id="2.60.40.1180">
    <property type="entry name" value="Golgi alpha-mannosidase II"/>
    <property type="match status" value="2"/>
</dbReference>
<dbReference type="EC" id="3.2.1.21" evidence="6"/>
<dbReference type="EMBL" id="NKHZ01000017">
    <property type="protein sequence ID" value="PNS20750.1"/>
    <property type="molecule type" value="Genomic_DNA"/>
</dbReference>
<dbReference type="InterPro" id="IPR013780">
    <property type="entry name" value="Glyco_hydro_b"/>
</dbReference>
<proteinExistence type="inferred from homology"/>
<dbReference type="Gene3D" id="2.60.40.10">
    <property type="entry name" value="Immunoglobulins"/>
    <property type="match status" value="1"/>
</dbReference>
<dbReference type="Gene3D" id="3.20.20.80">
    <property type="entry name" value="Glycosidases"/>
    <property type="match status" value="2"/>
</dbReference>
<comment type="catalytic activity">
    <reaction evidence="2">
        <text>Hydrolysis of terminal, non-reducing (1-&gt;4)-linked alpha-D-glucose residues with release of alpha-D-glucose.</text>
        <dbReference type="EC" id="3.2.1.20"/>
    </reaction>
</comment>
<dbReference type="PROSITE" id="PS00129">
    <property type="entry name" value="GLYCOSYL_HYDROL_F31_1"/>
    <property type="match status" value="1"/>
</dbReference>
<keyword evidence="14" id="KW-0961">Cell wall biogenesis/degradation</keyword>
<feature type="compositionally biased region" description="Polar residues" evidence="18">
    <location>
        <begin position="600"/>
        <end position="612"/>
    </location>
</feature>
<dbReference type="PROSITE" id="PS51166">
    <property type="entry name" value="CBM20"/>
    <property type="match status" value="1"/>
</dbReference>
<name>A0A2K1R0J3_9PEZI</name>
<dbReference type="GO" id="GO:0005576">
    <property type="term" value="C:extracellular region"/>
    <property type="evidence" value="ECO:0007669"/>
    <property type="project" value="UniProtKB-SubCell"/>
</dbReference>
<feature type="signal peptide" evidence="19">
    <location>
        <begin position="1"/>
        <end position="18"/>
    </location>
</feature>
<evidence type="ECO:0000313" key="21">
    <source>
        <dbReference type="EMBL" id="PNS20750.1"/>
    </source>
</evidence>
<keyword evidence="22" id="KW-1185">Reference proteome</keyword>
<evidence type="ECO:0000256" key="2">
    <source>
        <dbReference type="ARBA" id="ARBA00001657"/>
    </source>
</evidence>
<dbReference type="SUPFAM" id="SSF49452">
    <property type="entry name" value="Starch-binding domain-like"/>
    <property type="match status" value="1"/>
</dbReference>
<evidence type="ECO:0000256" key="5">
    <source>
        <dbReference type="ARBA" id="ARBA00012741"/>
    </source>
</evidence>
<dbReference type="InterPro" id="IPR013784">
    <property type="entry name" value="Carb-bd-like_fold"/>
</dbReference>
<keyword evidence="13 17" id="KW-0326">Glycosidase</keyword>
<evidence type="ECO:0000256" key="13">
    <source>
        <dbReference type="ARBA" id="ARBA00023295"/>
    </source>
</evidence>
<organism evidence="21 22">
    <name type="scientific">Sphaceloma murrayae</name>
    <dbReference type="NCBI Taxonomy" id="2082308"/>
    <lineage>
        <taxon>Eukaryota</taxon>
        <taxon>Fungi</taxon>
        <taxon>Dikarya</taxon>
        <taxon>Ascomycota</taxon>
        <taxon>Pezizomycotina</taxon>
        <taxon>Dothideomycetes</taxon>
        <taxon>Dothideomycetidae</taxon>
        <taxon>Myriangiales</taxon>
        <taxon>Elsinoaceae</taxon>
        <taxon>Sphaceloma</taxon>
    </lineage>
</organism>
<dbReference type="OrthoDB" id="5839090at2759"/>
<dbReference type="SUPFAM" id="SSF74650">
    <property type="entry name" value="Galactose mutarotase-like"/>
    <property type="match status" value="1"/>
</dbReference>
<evidence type="ECO:0000256" key="19">
    <source>
        <dbReference type="SAM" id="SignalP"/>
    </source>
</evidence>
<keyword evidence="10 17" id="KW-0378">Hydrolase</keyword>
<evidence type="ECO:0000256" key="11">
    <source>
        <dbReference type="ARBA" id="ARBA00023180"/>
    </source>
</evidence>
<dbReference type="Pfam" id="PF00686">
    <property type="entry name" value="CBM_20"/>
    <property type="match status" value="1"/>
</dbReference>
<dbReference type="InterPro" id="IPR030458">
    <property type="entry name" value="Glyco_hydro_31_AS"/>
</dbReference>
<evidence type="ECO:0000313" key="22">
    <source>
        <dbReference type="Proteomes" id="UP000243797"/>
    </source>
</evidence>
<keyword evidence="9 19" id="KW-0732">Signal</keyword>